<dbReference type="Gene3D" id="2.30.29.30">
    <property type="entry name" value="Pleckstrin-homology domain (PH domain)/Phosphotyrosine-binding domain (PTB)"/>
    <property type="match status" value="1"/>
</dbReference>
<feature type="domain" description="PH" evidence="1">
    <location>
        <begin position="206"/>
        <end position="311"/>
    </location>
</feature>
<gene>
    <name evidence="2" type="primary">AVEN_32163_1</name>
    <name evidence="2" type="ORF">CDAR_186751</name>
</gene>
<proteinExistence type="predicted"/>
<sequence>MACFPDDGYEPEKELNSCLSVCGKESISFLQTEQIFITQLNELHKLISLPVLKEKISNSDSLIQNLKEIIVYHQSIHSGIISGKNSLTSIGTDLPSHLEKWSSYWRMVGMELNELQKSSSLHEDNESIYSRLCEPFSLISKFEGIFQNLCDAMPENENYRATLEAIQEIFDAIMFKTSLPQNALKLLRIQRLLINRQPKIFSPTRILLKEGCLYKVNYRKKKTKNMALILFDDFLLICKIRNKSFGWHIEDSLRCYALLPLHVCSVNFASGGSSVKGNLFKVNCWNISYLLMSKVPGDVQSWIQTLQSAIRRCKASCTDVIPNRNYYKKKKSNWLSSNCSWFF</sequence>
<dbReference type="InterPro" id="IPR001849">
    <property type="entry name" value="PH_domain"/>
</dbReference>
<protein>
    <submittedName>
        <fullName evidence="2">PH domain-containing protein</fullName>
    </submittedName>
</protein>
<accession>A0AAV4PLQ5</accession>
<dbReference type="SMART" id="SM00233">
    <property type="entry name" value="PH"/>
    <property type="match status" value="1"/>
</dbReference>
<name>A0AAV4PLQ5_9ARAC</name>
<evidence type="ECO:0000259" key="1">
    <source>
        <dbReference type="PROSITE" id="PS50003"/>
    </source>
</evidence>
<dbReference type="SUPFAM" id="SSF48065">
    <property type="entry name" value="DBL homology domain (DH-domain)"/>
    <property type="match status" value="1"/>
</dbReference>
<dbReference type="GO" id="GO:0030335">
    <property type="term" value="P:positive regulation of cell migration"/>
    <property type="evidence" value="ECO:0007669"/>
    <property type="project" value="TreeGrafter"/>
</dbReference>
<dbReference type="AlphaFoldDB" id="A0AAV4PLQ5"/>
<dbReference type="PANTHER" id="PTHR47056:SF1">
    <property type="entry name" value="RHO GUANINE NUCLEOTIDE EXCHANGE FACTOR 39"/>
    <property type="match status" value="1"/>
</dbReference>
<dbReference type="SUPFAM" id="SSF50729">
    <property type="entry name" value="PH domain-like"/>
    <property type="match status" value="1"/>
</dbReference>
<dbReference type="PROSITE" id="PS50003">
    <property type="entry name" value="PH_DOMAIN"/>
    <property type="match status" value="1"/>
</dbReference>
<dbReference type="InterPro" id="IPR035899">
    <property type="entry name" value="DBL_dom_sf"/>
</dbReference>
<comment type="caution">
    <text evidence="2">The sequence shown here is derived from an EMBL/GenBank/DDBJ whole genome shotgun (WGS) entry which is preliminary data.</text>
</comment>
<dbReference type="EMBL" id="BPLQ01003141">
    <property type="protein sequence ID" value="GIX98317.1"/>
    <property type="molecule type" value="Genomic_DNA"/>
</dbReference>
<dbReference type="InterPro" id="IPR042987">
    <property type="entry name" value="ARHGEF39"/>
</dbReference>
<dbReference type="Proteomes" id="UP001054837">
    <property type="component" value="Unassembled WGS sequence"/>
</dbReference>
<dbReference type="PANTHER" id="PTHR47056">
    <property type="entry name" value="RHO GUANINE NUCLEOTIDE EXCHANGE FACTOR 39"/>
    <property type="match status" value="1"/>
</dbReference>
<dbReference type="InterPro" id="IPR011993">
    <property type="entry name" value="PH-like_dom_sf"/>
</dbReference>
<evidence type="ECO:0000313" key="3">
    <source>
        <dbReference type="Proteomes" id="UP001054837"/>
    </source>
</evidence>
<evidence type="ECO:0000313" key="2">
    <source>
        <dbReference type="EMBL" id="GIX98317.1"/>
    </source>
</evidence>
<dbReference type="GO" id="GO:0005886">
    <property type="term" value="C:plasma membrane"/>
    <property type="evidence" value="ECO:0007669"/>
    <property type="project" value="TreeGrafter"/>
</dbReference>
<organism evidence="2 3">
    <name type="scientific">Caerostris darwini</name>
    <dbReference type="NCBI Taxonomy" id="1538125"/>
    <lineage>
        <taxon>Eukaryota</taxon>
        <taxon>Metazoa</taxon>
        <taxon>Ecdysozoa</taxon>
        <taxon>Arthropoda</taxon>
        <taxon>Chelicerata</taxon>
        <taxon>Arachnida</taxon>
        <taxon>Araneae</taxon>
        <taxon>Araneomorphae</taxon>
        <taxon>Entelegynae</taxon>
        <taxon>Araneoidea</taxon>
        <taxon>Araneidae</taxon>
        <taxon>Caerostris</taxon>
    </lineage>
</organism>
<keyword evidence="3" id="KW-1185">Reference proteome</keyword>
<reference evidence="2 3" key="1">
    <citation type="submission" date="2021-06" db="EMBL/GenBank/DDBJ databases">
        <title>Caerostris darwini draft genome.</title>
        <authorList>
            <person name="Kono N."/>
            <person name="Arakawa K."/>
        </authorList>
    </citation>
    <scope>NUCLEOTIDE SEQUENCE [LARGE SCALE GENOMIC DNA]</scope>
</reference>